<comment type="caution">
    <text evidence="2">The sequence shown here is derived from an EMBL/GenBank/DDBJ whole genome shotgun (WGS) entry which is preliminary data.</text>
</comment>
<feature type="compositionally biased region" description="Basic and acidic residues" evidence="1">
    <location>
        <begin position="305"/>
        <end position="322"/>
    </location>
</feature>
<gene>
    <name evidence="2" type="ORF">UCDDA912_g06291</name>
</gene>
<reference evidence="2 3" key="1">
    <citation type="submission" date="2015-05" db="EMBL/GenBank/DDBJ databases">
        <title>Distinctive expansion of gene families associated with plant cell wall degradation and secondary metabolism in the genomes of grapevine trunk pathogens.</title>
        <authorList>
            <person name="Lawrence D.P."/>
            <person name="Travadon R."/>
            <person name="Rolshausen P.E."/>
            <person name="Baumgartner K."/>
        </authorList>
    </citation>
    <scope>NUCLEOTIDE SEQUENCE [LARGE SCALE GENOMIC DNA]</scope>
    <source>
        <strain evidence="2">DA912</strain>
    </source>
</reference>
<feature type="region of interest" description="Disordered" evidence="1">
    <location>
        <begin position="291"/>
        <end position="325"/>
    </location>
</feature>
<accession>A0A0G2FGV0</accession>
<sequence length="384" mass="43505">MATATRPPEATPGDEQASIQGTTPEQQASIRLVFQSELGIANVQLIKVESTVLYNALTIERHADIDAQDDGSFHSEVVKNAIHLLQRFHRCAPLYLKMDAGHTKRNSNFFAKEIFCRTFCSDIEGFDNKDNPRAWIDVFHFFQAMKRLWDGSLLGGLKISGRDVAAASYDAREELAKARTRTRKGAVLWELMGLASKDIDRYGSTSFDTWCVEAAVRVGMWRKRLQEDKGSLFRLPVEDDWVNHSDDVLPEPILDALKLFKKLETKFRAFHIKCNEQMPEQATVLPEIPSKAPSRAATAETDQENATHHQQDLQEITQRDGTSEEMTPKMTVTHELQRDSIPQKFIQQNLIPKKSIPQLTIPQEAITHKPTPQRAATQMKKTDP</sequence>
<reference evidence="2 3" key="2">
    <citation type="submission" date="2015-05" db="EMBL/GenBank/DDBJ databases">
        <authorList>
            <person name="Morales-Cruz A."/>
            <person name="Amrine K.C."/>
            <person name="Cantu D."/>
        </authorList>
    </citation>
    <scope>NUCLEOTIDE SEQUENCE [LARGE SCALE GENOMIC DNA]</scope>
    <source>
        <strain evidence="2">DA912</strain>
    </source>
</reference>
<evidence type="ECO:0000313" key="3">
    <source>
        <dbReference type="Proteomes" id="UP000034680"/>
    </source>
</evidence>
<organism evidence="2 3">
    <name type="scientific">Diaporthe ampelina</name>
    <dbReference type="NCBI Taxonomy" id="1214573"/>
    <lineage>
        <taxon>Eukaryota</taxon>
        <taxon>Fungi</taxon>
        <taxon>Dikarya</taxon>
        <taxon>Ascomycota</taxon>
        <taxon>Pezizomycotina</taxon>
        <taxon>Sordariomycetes</taxon>
        <taxon>Sordariomycetidae</taxon>
        <taxon>Diaporthales</taxon>
        <taxon>Diaporthaceae</taxon>
        <taxon>Diaporthe</taxon>
    </lineage>
</organism>
<name>A0A0G2FGV0_9PEZI</name>
<dbReference type="EMBL" id="LCUC01000232">
    <property type="protein sequence ID" value="KKY33737.1"/>
    <property type="molecule type" value="Genomic_DNA"/>
</dbReference>
<protein>
    <submittedName>
        <fullName evidence="2">Uncharacterized protein</fullName>
    </submittedName>
</protein>
<dbReference type="Proteomes" id="UP000034680">
    <property type="component" value="Unassembled WGS sequence"/>
</dbReference>
<dbReference type="AlphaFoldDB" id="A0A0G2FGV0"/>
<evidence type="ECO:0000256" key="1">
    <source>
        <dbReference type="SAM" id="MobiDB-lite"/>
    </source>
</evidence>
<feature type="region of interest" description="Disordered" evidence="1">
    <location>
        <begin position="361"/>
        <end position="384"/>
    </location>
</feature>
<dbReference type="OrthoDB" id="5215091at2759"/>
<feature type="region of interest" description="Disordered" evidence="1">
    <location>
        <begin position="1"/>
        <end position="22"/>
    </location>
</feature>
<evidence type="ECO:0000313" key="2">
    <source>
        <dbReference type="EMBL" id="KKY33737.1"/>
    </source>
</evidence>
<keyword evidence="3" id="KW-1185">Reference proteome</keyword>
<proteinExistence type="predicted"/>